<organism evidence="1 2">
    <name type="scientific">Flavobacterium oreochromis</name>
    <dbReference type="NCBI Taxonomy" id="2906078"/>
    <lineage>
        <taxon>Bacteria</taxon>
        <taxon>Pseudomonadati</taxon>
        <taxon>Bacteroidota</taxon>
        <taxon>Flavobacteriia</taxon>
        <taxon>Flavobacteriales</taxon>
        <taxon>Flavobacteriaceae</taxon>
        <taxon>Flavobacterium</taxon>
    </lineage>
</organism>
<gene>
    <name evidence="1" type="ORF">V3I07_01430</name>
</gene>
<dbReference type="InterPro" id="IPR022385">
    <property type="entry name" value="Rhs_assc_core"/>
</dbReference>
<accession>A0ABW8P4Y0</accession>
<sequence>MNNSLSVNPWCQRLRWYPKNKSKKAVIRQLLHVLLIFSNLSYSCDSNVLLHKFDYKLEERPAQAYNEQGEIVWSAEYDIYGKITKLKGEKTFIPFRQLGQYEDPELDGLYYNRFRYYDASTVLYLSQDLIIPQDALEHTPIAQDNHNDKHIKTRTYRVKDRTTQKTDSGRPFKMSFKQQLLINIINL</sequence>
<dbReference type="Gene3D" id="2.180.10.10">
    <property type="entry name" value="RHS repeat-associated core"/>
    <property type="match status" value="1"/>
</dbReference>
<dbReference type="EMBL" id="JAZGZP010000002">
    <property type="protein sequence ID" value="MFK6999550.1"/>
    <property type="molecule type" value="Genomic_DNA"/>
</dbReference>
<dbReference type="Proteomes" id="UP001621706">
    <property type="component" value="Unassembled WGS sequence"/>
</dbReference>
<comment type="caution">
    <text evidence="1">The sequence shown here is derived from an EMBL/GenBank/DDBJ whole genome shotgun (WGS) entry which is preliminary data.</text>
</comment>
<reference evidence="1 2" key="1">
    <citation type="submission" date="2024-02" db="EMBL/GenBank/DDBJ databases">
        <title>Comparative Genomic Analysis of Flavobacterium Species Causing Columnaris Disease of Freshwater Fish in Thailand: Insights into Virulence and Resistance Mechanisms.</title>
        <authorList>
            <person name="Nguyen D."/>
            <person name="Chokmangmeepisarn P."/>
            <person name="Khianchaikhan K."/>
            <person name="Morishita M."/>
            <person name="Bunnoy A."/>
            <person name="Rodkhum C."/>
        </authorList>
    </citation>
    <scope>NUCLEOTIDE SEQUENCE [LARGE SCALE GENOMIC DNA]</scope>
    <source>
        <strain evidence="1 2">CNRT2201</strain>
    </source>
</reference>
<dbReference type="NCBIfam" id="TIGR03696">
    <property type="entry name" value="Rhs_assc_core"/>
    <property type="match status" value="1"/>
</dbReference>
<protein>
    <submittedName>
        <fullName evidence="1">RHS repeat-associated core domain-containing protein</fullName>
    </submittedName>
</protein>
<evidence type="ECO:0000313" key="1">
    <source>
        <dbReference type="EMBL" id="MFK6999550.1"/>
    </source>
</evidence>
<proteinExistence type="predicted"/>
<keyword evidence="2" id="KW-1185">Reference proteome</keyword>
<name>A0ABW8P4Y0_9FLAO</name>
<dbReference type="RefSeq" id="WP_088397428.1">
    <property type="nucleotide sequence ID" value="NZ_JAZGZP010000002.1"/>
</dbReference>
<evidence type="ECO:0000313" key="2">
    <source>
        <dbReference type="Proteomes" id="UP001621706"/>
    </source>
</evidence>